<dbReference type="AlphaFoldDB" id="A0A1B8GG41"/>
<dbReference type="GO" id="GO:0007265">
    <property type="term" value="P:Ras protein signal transduction"/>
    <property type="evidence" value="ECO:0007669"/>
    <property type="project" value="TreeGrafter"/>
</dbReference>
<proteinExistence type="predicted"/>
<feature type="region of interest" description="Disordered" evidence="3">
    <location>
        <begin position="1"/>
        <end position="93"/>
    </location>
</feature>
<keyword evidence="1 2" id="KW-0344">Guanine-nucleotide releasing factor</keyword>
<evidence type="ECO:0000313" key="7">
    <source>
        <dbReference type="Proteomes" id="UP000091956"/>
    </source>
</evidence>
<evidence type="ECO:0000313" key="6">
    <source>
        <dbReference type="EMBL" id="OBT94794.2"/>
    </source>
</evidence>
<dbReference type="Pfam" id="PF00618">
    <property type="entry name" value="RasGEF_N"/>
    <property type="match status" value="1"/>
</dbReference>
<dbReference type="PANTHER" id="PTHR23113">
    <property type="entry name" value="GUANINE NUCLEOTIDE EXCHANGE FACTOR"/>
    <property type="match status" value="1"/>
</dbReference>
<dbReference type="GO" id="GO:0005085">
    <property type="term" value="F:guanyl-nucleotide exchange factor activity"/>
    <property type="evidence" value="ECO:0007669"/>
    <property type="project" value="UniProtKB-KW"/>
</dbReference>
<feature type="region of interest" description="Disordered" evidence="3">
    <location>
        <begin position="254"/>
        <end position="317"/>
    </location>
</feature>
<accession>A0A1B8GG41</accession>
<evidence type="ECO:0000259" key="5">
    <source>
        <dbReference type="PROSITE" id="PS50212"/>
    </source>
</evidence>
<dbReference type="InterPro" id="IPR023578">
    <property type="entry name" value="Ras_GEF_dom_sf"/>
</dbReference>
<reference evidence="7" key="2">
    <citation type="journal article" date="2018" name="Nat. Commun.">
        <title>Extreme sensitivity to ultraviolet light in the fungal pathogen causing white-nose syndrome of bats.</title>
        <authorList>
            <person name="Palmer J.M."/>
            <person name="Drees K.P."/>
            <person name="Foster J.T."/>
            <person name="Lindner D.L."/>
        </authorList>
    </citation>
    <scope>NUCLEOTIDE SEQUENCE [LARGE SCALE GENOMIC DNA]</scope>
    <source>
        <strain evidence="7">UAMH 10579</strain>
    </source>
</reference>
<sequence>MPRAIPPPQMSSRTIPTRQKVDTDTIQVFQEKADVPTTGQTRLSQGQLECNTTTIDTPQTDDEDDTPEKKRSGGVPSSVDVDDSEIDSPRYSDDIPILQRSDEVTPDRHAKVSGFTFDELVDRLLSQPMSKADSNFTDVFLCMYRKFASPGMLLTAILSRLEKSTSEKGQHFLTRTTVQLRIIAVLTKWISQYPGDFAAPQTNQKFSAFVEQISTEPAFNYAVQEMRTMLRFHVVEDDDTRWAKSDLEVDSDVEEVNELVPVTSSTTRSSRSTDPSKNTSNVSLADEKNSRRDRRHSETVSVTSSEAAPAAGGQPSSFHTVRDYEIEAATFVPSRKHLLTKLLYHNCMEISDDDFADEITRMDWIMFSSVRVRDLVRDVSLSAKQKAKCKSLVNVTRAINHFNHVAWWVTNLILLRDKAKHRAQILEKFMRIAWKLRQMNNYNGLAAVMAGIQNTAVGRLAQTQALISDECRKQFMRLEILMGVRRSHFAYRLAWQNSTLPRIPYVPLSRRDLASADEGSKTFVGPKGDRINWSKFEVFGGVILPIMKSHSTPVILEKHDNAREIILDCFISADEDEIHNRSTSLEASTTGTDPGRRNRFLWSRSFNQSVNY</sequence>
<dbReference type="PANTHER" id="PTHR23113:SF348">
    <property type="entry name" value="GUANYL-NUCLEOTIDE EXCHANGE FACTOR RASGEF, PUTATIVE (AFU_ORTHOLOGUE AFUA_1G04700)-RELATED"/>
    <property type="match status" value="1"/>
</dbReference>
<gene>
    <name evidence="6" type="ORF">VE01_06271</name>
</gene>
<dbReference type="InterPro" id="IPR000651">
    <property type="entry name" value="Ras-like_Gua-exchang_fac_N"/>
</dbReference>
<dbReference type="STRING" id="342668.A0A1B8GG41"/>
<dbReference type="GeneID" id="28839657"/>
<name>A0A1B8GG41_9PEZI</name>
<evidence type="ECO:0000256" key="3">
    <source>
        <dbReference type="SAM" id="MobiDB-lite"/>
    </source>
</evidence>
<dbReference type="Gene3D" id="1.20.870.10">
    <property type="entry name" value="Son of sevenless (SoS) protein Chain: S domain 1"/>
    <property type="match status" value="1"/>
</dbReference>
<dbReference type="Gene3D" id="1.10.840.10">
    <property type="entry name" value="Ras guanine-nucleotide exchange factors catalytic domain"/>
    <property type="match status" value="1"/>
</dbReference>
<dbReference type="InterPro" id="IPR036964">
    <property type="entry name" value="RASGEF_cat_dom_sf"/>
</dbReference>
<dbReference type="PROSITE" id="PS50009">
    <property type="entry name" value="RASGEF_CAT"/>
    <property type="match status" value="1"/>
</dbReference>
<evidence type="ECO:0000256" key="2">
    <source>
        <dbReference type="PROSITE-ProRule" id="PRU00168"/>
    </source>
</evidence>
<dbReference type="InterPro" id="IPR008937">
    <property type="entry name" value="Ras-like_GEF"/>
</dbReference>
<evidence type="ECO:0000256" key="1">
    <source>
        <dbReference type="ARBA" id="ARBA00022658"/>
    </source>
</evidence>
<reference evidence="6 7" key="1">
    <citation type="submission" date="2016-03" db="EMBL/GenBank/DDBJ databases">
        <title>Comparative genomics of Pseudogymnoascus destructans, the fungus causing white-nose syndrome of bats.</title>
        <authorList>
            <person name="Palmer J.M."/>
            <person name="Drees K.P."/>
            <person name="Foster J.T."/>
            <person name="Lindner D.L."/>
        </authorList>
    </citation>
    <scope>NUCLEOTIDE SEQUENCE [LARGE SCALE GENOMIC DNA]</scope>
    <source>
        <strain evidence="6 7">UAMH 10579</strain>
    </source>
</reference>
<dbReference type="RefSeq" id="XP_059319531.1">
    <property type="nucleotide sequence ID" value="XM_059463774.1"/>
</dbReference>
<dbReference type="SMART" id="SM00229">
    <property type="entry name" value="RasGEFN"/>
    <property type="match status" value="1"/>
</dbReference>
<dbReference type="PROSITE" id="PS50212">
    <property type="entry name" value="RASGEF_NTER"/>
    <property type="match status" value="1"/>
</dbReference>
<feature type="domain" description="Ras-GEF" evidence="4">
    <location>
        <begin position="351"/>
        <end position="588"/>
    </location>
</feature>
<dbReference type="SUPFAM" id="SSF48366">
    <property type="entry name" value="Ras GEF"/>
    <property type="match status" value="1"/>
</dbReference>
<feature type="compositionally biased region" description="Low complexity" evidence="3">
    <location>
        <begin position="263"/>
        <end position="273"/>
    </location>
</feature>
<dbReference type="GO" id="GO:0005886">
    <property type="term" value="C:plasma membrane"/>
    <property type="evidence" value="ECO:0007669"/>
    <property type="project" value="TreeGrafter"/>
</dbReference>
<protein>
    <submittedName>
        <fullName evidence="6">Uncharacterized protein</fullName>
    </submittedName>
</protein>
<dbReference type="InterPro" id="IPR001895">
    <property type="entry name" value="RASGEF_cat_dom"/>
</dbReference>
<dbReference type="Proteomes" id="UP000091956">
    <property type="component" value="Unassembled WGS sequence"/>
</dbReference>
<dbReference type="EMBL" id="KV460240">
    <property type="protein sequence ID" value="OBT94794.2"/>
    <property type="molecule type" value="Genomic_DNA"/>
</dbReference>
<evidence type="ECO:0000259" key="4">
    <source>
        <dbReference type="PROSITE" id="PS50009"/>
    </source>
</evidence>
<dbReference type="CDD" id="cd06224">
    <property type="entry name" value="REM"/>
    <property type="match status" value="1"/>
</dbReference>
<organism evidence="6 7">
    <name type="scientific">Pseudogymnoascus verrucosus</name>
    <dbReference type="NCBI Taxonomy" id="342668"/>
    <lineage>
        <taxon>Eukaryota</taxon>
        <taxon>Fungi</taxon>
        <taxon>Dikarya</taxon>
        <taxon>Ascomycota</taxon>
        <taxon>Pezizomycotina</taxon>
        <taxon>Leotiomycetes</taxon>
        <taxon>Thelebolales</taxon>
        <taxon>Thelebolaceae</taxon>
        <taxon>Pseudogymnoascus</taxon>
    </lineage>
</organism>
<keyword evidence="7" id="KW-1185">Reference proteome</keyword>
<feature type="compositionally biased region" description="Basic and acidic residues" evidence="3">
    <location>
        <begin position="285"/>
        <end position="298"/>
    </location>
</feature>
<dbReference type="SMART" id="SM00147">
    <property type="entry name" value="RasGEF"/>
    <property type="match status" value="1"/>
</dbReference>
<feature type="compositionally biased region" description="Polar residues" evidence="3">
    <location>
        <begin position="37"/>
        <end position="51"/>
    </location>
</feature>
<feature type="domain" description="N-terminal Ras-GEF" evidence="5">
    <location>
        <begin position="108"/>
        <end position="234"/>
    </location>
</feature>
<dbReference type="Pfam" id="PF00617">
    <property type="entry name" value="RasGEF"/>
    <property type="match status" value="1"/>
</dbReference>